<dbReference type="RefSeq" id="WP_016114576.1">
    <property type="nucleotide sequence ID" value="NZ_CP189809.1"/>
</dbReference>
<evidence type="ECO:0000313" key="3">
    <source>
        <dbReference type="EMBL" id="OUM47274.1"/>
    </source>
</evidence>
<feature type="signal peptide" evidence="1">
    <location>
        <begin position="1"/>
        <end position="24"/>
    </location>
</feature>
<dbReference type="Proteomes" id="UP000195321">
    <property type="component" value="Unassembled WGS sequence"/>
</dbReference>
<dbReference type="InterPro" id="IPR052897">
    <property type="entry name" value="Sec-Metab_Biosynth_Hydrolase"/>
</dbReference>
<proteinExistence type="predicted"/>
<dbReference type="Pfam" id="PF12697">
    <property type="entry name" value="Abhydrolase_6"/>
    <property type="match status" value="1"/>
</dbReference>
<evidence type="ECO:0000259" key="2">
    <source>
        <dbReference type="Pfam" id="PF12697"/>
    </source>
</evidence>
<dbReference type="PRINTS" id="PR00111">
    <property type="entry name" value="ABHYDROLASE"/>
</dbReference>
<dbReference type="InterPro" id="IPR029058">
    <property type="entry name" value="AB_hydrolase_fold"/>
</dbReference>
<keyword evidence="3" id="KW-0378">Hydrolase</keyword>
<dbReference type="EMBL" id="MWPX01000025">
    <property type="protein sequence ID" value="OUM47274.1"/>
    <property type="molecule type" value="Genomic_DNA"/>
</dbReference>
<dbReference type="PANTHER" id="PTHR37017:SF11">
    <property type="entry name" value="ESTERASE_LIPASE_THIOESTERASE DOMAIN-CONTAINING PROTEIN"/>
    <property type="match status" value="1"/>
</dbReference>
<dbReference type="AlphaFoldDB" id="A0A1Y3MBZ4"/>
<organism evidence="3 4">
    <name type="scientific">Bacillus pseudomycoides</name>
    <dbReference type="NCBI Taxonomy" id="64104"/>
    <lineage>
        <taxon>Bacteria</taxon>
        <taxon>Bacillati</taxon>
        <taxon>Bacillota</taxon>
        <taxon>Bacilli</taxon>
        <taxon>Bacillales</taxon>
        <taxon>Bacillaceae</taxon>
        <taxon>Bacillus</taxon>
        <taxon>Bacillus cereus group</taxon>
    </lineage>
</organism>
<feature type="chain" id="PRO_5039318461" evidence="1">
    <location>
        <begin position="25"/>
        <end position="284"/>
    </location>
</feature>
<comment type="caution">
    <text evidence="3">The sequence shown here is derived from an EMBL/GenBank/DDBJ whole genome shotgun (WGS) entry which is preliminary data.</text>
</comment>
<gene>
    <name evidence="3" type="ORF">BW425_19000</name>
</gene>
<reference evidence="3 4" key="1">
    <citation type="submission" date="2017-02" db="EMBL/GenBank/DDBJ databases">
        <title>Bacillus pseudomycoides isolate FSL K6-0042.</title>
        <authorList>
            <person name="Kovac J."/>
        </authorList>
    </citation>
    <scope>NUCLEOTIDE SEQUENCE [LARGE SCALE GENOMIC DNA]</scope>
    <source>
        <strain evidence="3 4">FSL K6-0042</strain>
    </source>
</reference>
<dbReference type="Gene3D" id="3.40.50.1820">
    <property type="entry name" value="alpha/beta hydrolase"/>
    <property type="match status" value="1"/>
</dbReference>
<feature type="domain" description="AB hydrolase-1" evidence="2">
    <location>
        <begin position="45"/>
        <end position="275"/>
    </location>
</feature>
<name>A0A1Y3MBZ4_9BACI</name>
<dbReference type="PANTHER" id="PTHR37017">
    <property type="entry name" value="AB HYDROLASE-1 DOMAIN-CONTAINING PROTEIN-RELATED"/>
    <property type="match status" value="1"/>
</dbReference>
<protein>
    <submittedName>
        <fullName evidence="3">Alpha/beta hydrolase</fullName>
    </submittedName>
</protein>
<dbReference type="SUPFAM" id="SSF53474">
    <property type="entry name" value="alpha/beta-Hydrolases"/>
    <property type="match status" value="1"/>
</dbReference>
<accession>A0A1Y3MBZ4</accession>
<dbReference type="InterPro" id="IPR000073">
    <property type="entry name" value="AB_hydrolase_1"/>
</dbReference>
<dbReference type="GO" id="GO:0016787">
    <property type="term" value="F:hydrolase activity"/>
    <property type="evidence" value="ECO:0007669"/>
    <property type="project" value="UniProtKB-KW"/>
</dbReference>
<evidence type="ECO:0000313" key="4">
    <source>
        <dbReference type="Proteomes" id="UP000195321"/>
    </source>
</evidence>
<evidence type="ECO:0000256" key="1">
    <source>
        <dbReference type="SAM" id="SignalP"/>
    </source>
</evidence>
<sequence length="284" mass="31950">MKVFKFLFVSLSAILIMLSSNSFHIPVEAKIEADIDVVRQKPITFVLVHGAWGDSSYWDKTANELKQMGHKVYTPTLPGHGKDTNKAVKHTDYVKSVVNYVKERNITDFVLVGHSFGGTVISKVAEQIPDRIHRLVFMNAFVLANGESAADEIPAEGKTLWTELAKKSKNSAIQLPFPIWRETFMNNANLDLAKKIHETVTPEPAGPLFEKLDLTKFYQLNIPKSYFYLTEDMAVPQGKDSGWHPHMSNRLGLFRLVTTQGDHMTMFHAKPAIVAKKLVEAGRD</sequence>
<keyword evidence="1" id="KW-0732">Signal</keyword>